<name>A0A2G5SCE6_9PELO</name>
<evidence type="ECO:0000313" key="3">
    <source>
        <dbReference type="Proteomes" id="UP000230233"/>
    </source>
</evidence>
<evidence type="ECO:0000313" key="2">
    <source>
        <dbReference type="EMBL" id="PIC12735.1"/>
    </source>
</evidence>
<sequence>MQKSQEPHPRFTTHFGMSTEEFRGMHRQPTKRTKNNRRITSTTVRAQQSMTPAVHYMSTSSISQIQRQYGLNHSQSPSQLPPPSQLPSPSQLPKFQAPRNSQSSAHPNQSIHHHHWSSKEKSPLAGPGVS</sequence>
<accession>A0A2G5SCE6</accession>
<reference evidence="3" key="1">
    <citation type="submission" date="2017-10" db="EMBL/GenBank/DDBJ databases">
        <title>Rapid genome shrinkage in a self-fertile nematode reveals novel sperm competition proteins.</title>
        <authorList>
            <person name="Yin D."/>
            <person name="Schwarz E.M."/>
            <person name="Thomas C.G."/>
            <person name="Felde R.L."/>
            <person name="Korf I.F."/>
            <person name="Cutter A.D."/>
            <person name="Schartner C.M."/>
            <person name="Ralston E.J."/>
            <person name="Meyer B.J."/>
            <person name="Haag E.S."/>
        </authorList>
    </citation>
    <scope>NUCLEOTIDE SEQUENCE [LARGE SCALE GENOMIC DNA]</scope>
    <source>
        <strain evidence="3">JU1422</strain>
    </source>
</reference>
<evidence type="ECO:0000256" key="1">
    <source>
        <dbReference type="SAM" id="MobiDB-lite"/>
    </source>
</evidence>
<organism evidence="2 3">
    <name type="scientific">Caenorhabditis nigoni</name>
    <dbReference type="NCBI Taxonomy" id="1611254"/>
    <lineage>
        <taxon>Eukaryota</taxon>
        <taxon>Metazoa</taxon>
        <taxon>Ecdysozoa</taxon>
        <taxon>Nematoda</taxon>
        <taxon>Chromadorea</taxon>
        <taxon>Rhabditida</taxon>
        <taxon>Rhabditina</taxon>
        <taxon>Rhabditomorpha</taxon>
        <taxon>Rhabditoidea</taxon>
        <taxon>Rhabditidae</taxon>
        <taxon>Peloderinae</taxon>
        <taxon>Caenorhabditis</taxon>
    </lineage>
</organism>
<comment type="caution">
    <text evidence="2">The sequence shown here is derived from an EMBL/GenBank/DDBJ whole genome shotgun (WGS) entry which is preliminary data.</text>
</comment>
<feature type="region of interest" description="Disordered" evidence="1">
    <location>
        <begin position="1"/>
        <end position="130"/>
    </location>
</feature>
<feature type="compositionally biased region" description="Polar residues" evidence="1">
    <location>
        <begin position="38"/>
        <end position="73"/>
    </location>
</feature>
<dbReference type="AlphaFoldDB" id="A0A2G5SCE6"/>
<dbReference type="EMBL" id="PDUG01000019">
    <property type="protein sequence ID" value="PIC12735.1"/>
    <property type="molecule type" value="Genomic_DNA"/>
</dbReference>
<dbReference type="Proteomes" id="UP000230233">
    <property type="component" value="Unassembled WGS sequence"/>
</dbReference>
<feature type="compositionally biased region" description="Basic residues" evidence="1">
    <location>
        <begin position="25"/>
        <end position="37"/>
    </location>
</feature>
<feature type="compositionally biased region" description="Polar residues" evidence="1">
    <location>
        <begin position="98"/>
        <end position="110"/>
    </location>
</feature>
<proteinExistence type="predicted"/>
<keyword evidence="3" id="KW-1185">Reference proteome</keyword>
<protein>
    <submittedName>
        <fullName evidence="2">Uncharacterized protein</fullName>
    </submittedName>
</protein>
<gene>
    <name evidence="2" type="ORF">B9Z55_028246</name>
</gene>